<keyword evidence="8" id="KW-0564">Palmitate</keyword>
<sequence length="183" mass="20192">MLKRFLIIMGLAVFTTACSNGPSTAGNSVISESDDAQLSGLIADIQQGKNGIRSRIRTNRPQSALVDDKALAAVYNEWVGTRYRMGGTGKGGIDCSAFMQTAFADAFGIDLPRSTSEQRYLGRKIQKHELRKGDLVFFRGNNHVGVYVGHNQFMHASTSQGVTISSLDEDYWSRTYTQSRRVM</sequence>
<dbReference type="InterPro" id="IPR000064">
    <property type="entry name" value="NLP_P60_dom"/>
</dbReference>
<evidence type="ECO:0000256" key="1">
    <source>
        <dbReference type="ARBA" id="ARBA00004635"/>
    </source>
</evidence>
<dbReference type="InterPro" id="IPR038765">
    <property type="entry name" value="Papain-like_cys_pep_sf"/>
</dbReference>
<accession>F9Q7Q2</accession>
<evidence type="ECO:0000259" key="11">
    <source>
        <dbReference type="PROSITE" id="PS51935"/>
    </source>
</evidence>
<keyword evidence="5" id="KW-0378">Hydrolase</keyword>
<evidence type="ECO:0000256" key="4">
    <source>
        <dbReference type="ARBA" id="ARBA00022729"/>
    </source>
</evidence>
<feature type="domain" description="NlpC/P60" evidence="11">
    <location>
        <begin position="65"/>
        <end position="183"/>
    </location>
</feature>
<dbReference type="Gene3D" id="3.90.1720.10">
    <property type="entry name" value="endopeptidase domain like (from Nostoc punctiforme)"/>
    <property type="match status" value="1"/>
</dbReference>
<evidence type="ECO:0000256" key="9">
    <source>
        <dbReference type="ARBA" id="ARBA00023288"/>
    </source>
</evidence>
<dbReference type="PROSITE" id="PS51935">
    <property type="entry name" value="NLPC_P60"/>
    <property type="match status" value="1"/>
</dbReference>
<evidence type="ECO:0000313" key="12">
    <source>
        <dbReference type="EMBL" id="EGV06341.1"/>
    </source>
</evidence>
<dbReference type="STRING" id="1035188.HMPREF9952_1652"/>
<dbReference type="PANTHER" id="PTHR47360">
    <property type="entry name" value="MUREIN DD-ENDOPEPTIDASE MEPS/MUREIN LD-CARBOXYPEPTIDASE"/>
    <property type="match status" value="1"/>
</dbReference>
<evidence type="ECO:0000256" key="7">
    <source>
        <dbReference type="ARBA" id="ARBA00023136"/>
    </source>
</evidence>
<protein>
    <submittedName>
        <fullName evidence="12">NlpC/P60 family protein</fullName>
    </submittedName>
</protein>
<dbReference type="Pfam" id="PF00877">
    <property type="entry name" value="NLPC_P60"/>
    <property type="match status" value="1"/>
</dbReference>
<name>F9Q7Q2_9PAST</name>
<dbReference type="SUPFAM" id="SSF54001">
    <property type="entry name" value="Cysteine proteinases"/>
    <property type="match status" value="1"/>
</dbReference>
<dbReference type="PANTHER" id="PTHR47360:SF3">
    <property type="entry name" value="MUREIN DD-ENDOPEPTIDASE MEPS_MUREIN LD-CARBOXYPEPTIDASE"/>
    <property type="match status" value="1"/>
</dbReference>
<dbReference type="EMBL" id="AFUV01000007">
    <property type="protein sequence ID" value="EGV06341.1"/>
    <property type="molecule type" value="Genomic_DNA"/>
</dbReference>
<keyword evidence="6" id="KW-0788">Thiol protease</keyword>
<comment type="subcellular location">
    <subcellularLocation>
        <location evidence="1">Membrane</location>
        <topology evidence="1">Lipid-anchor</topology>
    </subcellularLocation>
</comment>
<evidence type="ECO:0000256" key="6">
    <source>
        <dbReference type="ARBA" id="ARBA00022807"/>
    </source>
</evidence>
<dbReference type="AlphaFoldDB" id="F9Q7Q2"/>
<feature type="chain" id="PRO_5003386001" evidence="10">
    <location>
        <begin position="26"/>
        <end position="183"/>
    </location>
</feature>
<keyword evidence="3" id="KW-0645">Protease</keyword>
<dbReference type="InterPro" id="IPR052062">
    <property type="entry name" value="Murein_DD/LD_carboxypeptidase"/>
</dbReference>
<keyword evidence="9" id="KW-0449">Lipoprotein</keyword>
<feature type="signal peptide" evidence="10">
    <location>
        <begin position="1"/>
        <end position="25"/>
    </location>
</feature>
<dbReference type="GO" id="GO:0008234">
    <property type="term" value="F:cysteine-type peptidase activity"/>
    <property type="evidence" value="ECO:0007669"/>
    <property type="project" value="UniProtKB-KW"/>
</dbReference>
<evidence type="ECO:0000313" key="13">
    <source>
        <dbReference type="Proteomes" id="UP000006235"/>
    </source>
</evidence>
<dbReference type="Proteomes" id="UP000006235">
    <property type="component" value="Unassembled WGS sequence"/>
</dbReference>
<organism evidence="12 13">
    <name type="scientific">Haemophilus pittmaniae HK 85</name>
    <dbReference type="NCBI Taxonomy" id="1035188"/>
    <lineage>
        <taxon>Bacteria</taxon>
        <taxon>Pseudomonadati</taxon>
        <taxon>Pseudomonadota</taxon>
        <taxon>Gammaproteobacteria</taxon>
        <taxon>Pasteurellales</taxon>
        <taxon>Pasteurellaceae</taxon>
        <taxon>Haemophilus</taxon>
    </lineage>
</organism>
<reference evidence="12 13" key="1">
    <citation type="submission" date="2011-07" db="EMBL/GenBank/DDBJ databases">
        <authorList>
            <person name="Harkins D.M."/>
            <person name="Madupu R."/>
            <person name="Durkin A.S."/>
            <person name="Torralba M."/>
            <person name="Methe B."/>
            <person name="Sutton G.G."/>
            <person name="Nelson K.E."/>
        </authorList>
    </citation>
    <scope>NUCLEOTIDE SEQUENCE [LARGE SCALE GENOMIC DNA]</scope>
    <source>
        <strain evidence="12 13">HK 85</strain>
    </source>
</reference>
<evidence type="ECO:0000256" key="2">
    <source>
        <dbReference type="ARBA" id="ARBA00007074"/>
    </source>
</evidence>
<proteinExistence type="inferred from homology"/>
<dbReference type="GO" id="GO:0016020">
    <property type="term" value="C:membrane"/>
    <property type="evidence" value="ECO:0007669"/>
    <property type="project" value="UniProtKB-SubCell"/>
</dbReference>
<evidence type="ECO:0000256" key="5">
    <source>
        <dbReference type="ARBA" id="ARBA00022801"/>
    </source>
</evidence>
<evidence type="ECO:0000256" key="8">
    <source>
        <dbReference type="ARBA" id="ARBA00023139"/>
    </source>
</evidence>
<dbReference type="GO" id="GO:0006508">
    <property type="term" value="P:proteolysis"/>
    <property type="evidence" value="ECO:0007669"/>
    <property type="project" value="UniProtKB-KW"/>
</dbReference>
<gene>
    <name evidence="12" type="ORF">HMPREF9952_1652</name>
</gene>
<keyword evidence="7" id="KW-0472">Membrane</keyword>
<dbReference type="RefSeq" id="WP_007242085.1">
    <property type="nucleotide sequence ID" value="NZ_AFUV01000007.1"/>
</dbReference>
<dbReference type="MEROPS" id="C40.004"/>
<comment type="similarity">
    <text evidence="2">Belongs to the peptidase C40 family.</text>
</comment>
<comment type="caution">
    <text evidence="12">The sequence shown here is derived from an EMBL/GenBank/DDBJ whole genome shotgun (WGS) entry which is preliminary data.</text>
</comment>
<evidence type="ECO:0000256" key="10">
    <source>
        <dbReference type="SAM" id="SignalP"/>
    </source>
</evidence>
<keyword evidence="4 10" id="KW-0732">Signal</keyword>
<evidence type="ECO:0000256" key="3">
    <source>
        <dbReference type="ARBA" id="ARBA00022670"/>
    </source>
</evidence>
<dbReference type="PROSITE" id="PS51257">
    <property type="entry name" value="PROKAR_LIPOPROTEIN"/>
    <property type="match status" value="1"/>
</dbReference>